<feature type="transmembrane region" description="Helical" evidence="5">
    <location>
        <begin position="275"/>
        <end position="298"/>
    </location>
</feature>
<keyword evidence="8" id="KW-1185">Reference proteome</keyword>
<dbReference type="GO" id="GO:0005774">
    <property type="term" value="C:vacuolar membrane"/>
    <property type="evidence" value="ECO:0007669"/>
    <property type="project" value="TreeGrafter"/>
</dbReference>
<dbReference type="Proteomes" id="UP001165083">
    <property type="component" value="Unassembled WGS sequence"/>
</dbReference>
<dbReference type="Pfam" id="PF01490">
    <property type="entry name" value="Aa_trans"/>
    <property type="match status" value="1"/>
</dbReference>
<comment type="subcellular location">
    <subcellularLocation>
        <location evidence="1">Membrane</location>
        <topology evidence="1">Multi-pass membrane protein</topology>
    </subcellularLocation>
</comment>
<proteinExistence type="predicted"/>
<evidence type="ECO:0000256" key="4">
    <source>
        <dbReference type="ARBA" id="ARBA00023136"/>
    </source>
</evidence>
<name>A0A9W6X5P9_9STRA</name>
<feature type="transmembrane region" description="Helical" evidence="5">
    <location>
        <begin position="325"/>
        <end position="350"/>
    </location>
</feature>
<evidence type="ECO:0000256" key="2">
    <source>
        <dbReference type="ARBA" id="ARBA00022692"/>
    </source>
</evidence>
<reference evidence="7" key="1">
    <citation type="submission" date="2023-04" db="EMBL/GenBank/DDBJ databases">
        <title>Phytophthora lilii NBRC 32176.</title>
        <authorList>
            <person name="Ichikawa N."/>
            <person name="Sato H."/>
            <person name="Tonouchi N."/>
        </authorList>
    </citation>
    <scope>NUCLEOTIDE SEQUENCE</scope>
    <source>
        <strain evidence="7">NBRC 32176</strain>
    </source>
</reference>
<sequence length="544" mass="58467">MVPPASVRVSSPPAGAWAESLTMGAGRSVHFPFLSVALKPPSLFAADGGLTTPGTTMPFFTLEDFKISFSFFCTVYGIGTLGLPANFARSGAPIATVALLFMGFANVCSCVAISRVCLAAPKNLKTYGDIGEWCCGKIGRYLVLLAQFGVCLLVPCAYLVLGGILLDGISPGAFGTQYWSIIMAAMLLPVIVTPTLKEGAYAAFAGCMGTVLADAIAISVLAVGVGNDHPPVPHPDIKFSEAASSFGNLALAYSAAVLVPALQREHSQPERMPRVVACTMIFAACCFLIIGETSYSYVGCQIPGNLLFAINGTALNLNANRGAVVLAYMFMQLHITIAMSVILNPVLYILERGVLGMHKRPLLPAIDEESPAFEVISTPQTRLGEKEGTPNVATGRPSVTSMADAEHDLTPEALLHEYHNSGPVVIAKYVTLRICVVVILLILAIIFKDHFMDFSDFVGAWAVSLACIILPIFFYLKVFWNRTPWYEKIIGAFIIVVCACLGAYVTYTTGHDLFLDIVSDKTFQYCPDEYSEVVYTNTTYYGNN</sequence>
<evidence type="ECO:0000256" key="5">
    <source>
        <dbReference type="SAM" id="Phobius"/>
    </source>
</evidence>
<evidence type="ECO:0000259" key="6">
    <source>
        <dbReference type="Pfam" id="PF01490"/>
    </source>
</evidence>
<comment type="caution">
    <text evidence="7">The sequence shown here is derived from an EMBL/GenBank/DDBJ whole genome shotgun (WGS) entry which is preliminary data.</text>
</comment>
<feature type="transmembrane region" description="Helical" evidence="5">
    <location>
        <begin position="94"/>
        <end position="120"/>
    </location>
</feature>
<keyword evidence="4 5" id="KW-0472">Membrane</keyword>
<dbReference type="EMBL" id="BSXW01000950">
    <property type="protein sequence ID" value="GMF32046.1"/>
    <property type="molecule type" value="Genomic_DNA"/>
</dbReference>
<evidence type="ECO:0000313" key="8">
    <source>
        <dbReference type="Proteomes" id="UP001165083"/>
    </source>
</evidence>
<protein>
    <submittedName>
        <fullName evidence="7">Unnamed protein product</fullName>
    </submittedName>
</protein>
<dbReference type="PANTHER" id="PTHR22950">
    <property type="entry name" value="AMINO ACID TRANSPORTER"/>
    <property type="match status" value="1"/>
</dbReference>
<feature type="transmembrane region" description="Helical" evidence="5">
    <location>
        <begin position="459"/>
        <end position="477"/>
    </location>
</feature>
<dbReference type="InterPro" id="IPR013057">
    <property type="entry name" value="AA_transpt_TM"/>
</dbReference>
<evidence type="ECO:0000256" key="3">
    <source>
        <dbReference type="ARBA" id="ARBA00022989"/>
    </source>
</evidence>
<dbReference type="GO" id="GO:0015179">
    <property type="term" value="F:L-amino acid transmembrane transporter activity"/>
    <property type="evidence" value="ECO:0007669"/>
    <property type="project" value="TreeGrafter"/>
</dbReference>
<feature type="transmembrane region" description="Helical" evidence="5">
    <location>
        <begin position="489"/>
        <end position="507"/>
    </location>
</feature>
<dbReference type="AlphaFoldDB" id="A0A9W6X5P9"/>
<keyword evidence="3 5" id="KW-1133">Transmembrane helix</keyword>
<gene>
    <name evidence="7" type="ORF">Plil01_001371000</name>
</gene>
<feature type="domain" description="Amino acid transporter transmembrane" evidence="6">
    <location>
        <begin position="68"/>
        <end position="504"/>
    </location>
</feature>
<feature type="transmembrane region" description="Helical" evidence="5">
    <location>
        <begin position="245"/>
        <end position="263"/>
    </location>
</feature>
<feature type="transmembrane region" description="Helical" evidence="5">
    <location>
        <begin position="203"/>
        <end position="225"/>
    </location>
</feature>
<dbReference type="PANTHER" id="PTHR22950:SF349">
    <property type="entry name" value="AMINO ACID TRANSPORTER TRANSMEMBRANE DOMAIN-CONTAINING PROTEIN"/>
    <property type="match status" value="1"/>
</dbReference>
<organism evidence="7 8">
    <name type="scientific">Phytophthora lilii</name>
    <dbReference type="NCBI Taxonomy" id="2077276"/>
    <lineage>
        <taxon>Eukaryota</taxon>
        <taxon>Sar</taxon>
        <taxon>Stramenopiles</taxon>
        <taxon>Oomycota</taxon>
        <taxon>Peronosporomycetes</taxon>
        <taxon>Peronosporales</taxon>
        <taxon>Peronosporaceae</taxon>
        <taxon>Phytophthora</taxon>
    </lineage>
</organism>
<accession>A0A9W6X5P9</accession>
<feature type="transmembrane region" description="Helical" evidence="5">
    <location>
        <begin position="67"/>
        <end position="88"/>
    </location>
</feature>
<evidence type="ECO:0000256" key="1">
    <source>
        <dbReference type="ARBA" id="ARBA00004141"/>
    </source>
</evidence>
<keyword evidence="2 5" id="KW-0812">Transmembrane</keyword>
<feature type="transmembrane region" description="Helical" evidence="5">
    <location>
        <begin position="430"/>
        <end position="447"/>
    </location>
</feature>
<feature type="transmembrane region" description="Helical" evidence="5">
    <location>
        <begin position="178"/>
        <end position="196"/>
    </location>
</feature>
<feature type="transmembrane region" description="Helical" evidence="5">
    <location>
        <begin position="141"/>
        <end position="166"/>
    </location>
</feature>
<dbReference type="OrthoDB" id="40134at2759"/>
<evidence type="ECO:0000313" key="7">
    <source>
        <dbReference type="EMBL" id="GMF32046.1"/>
    </source>
</evidence>